<evidence type="ECO:0000256" key="17">
    <source>
        <dbReference type="ARBA" id="ARBA00049551"/>
    </source>
</evidence>
<evidence type="ECO:0000256" key="6">
    <source>
        <dbReference type="ARBA" id="ARBA00022448"/>
    </source>
</evidence>
<comment type="catalytic activity">
    <reaction evidence="17 18">
        <text>a ubiquinone + NADH + 5 H(+)(in) = a ubiquinol + NAD(+) + 4 H(+)(out)</text>
        <dbReference type="Rhea" id="RHEA:29091"/>
        <dbReference type="Rhea" id="RHEA-COMP:9565"/>
        <dbReference type="Rhea" id="RHEA-COMP:9566"/>
        <dbReference type="ChEBI" id="CHEBI:15378"/>
        <dbReference type="ChEBI" id="CHEBI:16389"/>
        <dbReference type="ChEBI" id="CHEBI:17976"/>
        <dbReference type="ChEBI" id="CHEBI:57540"/>
        <dbReference type="ChEBI" id="CHEBI:57945"/>
        <dbReference type="EC" id="7.1.1.2"/>
    </reaction>
</comment>
<feature type="transmembrane region" description="Helical" evidence="18">
    <location>
        <begin position="120"/>
        <end position="142"/>
    </location>
</feature>
<evidence type="ECO:0000256" key="3">
    <source>
        <dbReference type="ARBA" id="ARBA00007012"/>
    </source>
</evidence>
<dbReference type="PANTHER" id="PTHR46552:SF1">
    <property type="entry name" value="NADH-UBIQUINONE OXIDOREDUCTASE CHAIN 2"/>
    <property type="match status" value="1"/>
</dbReference>
<dbReference type="Pfam" id="PF00361">
    <property type="entry name" value="Proton_antipo_M"/>
    <property type="match status" value="1"/>
</dbReference>
<dbReference type="InterPro" id="IPR001750">
    <property type="entry name" value="ND/Mrp_TM"/>
</dbReference>
<protein>
    <recommendedName>
        <fullName evidence="5 18">NADH-ubiquinone oxidoreductase chain 2</fullName>
        <ecNumber evidence="4 18">7.1.1.2</ecNumber>
    </recommendedName>
</protein>
<feature type="transmembrane region" description="Helical" evidence="18">
    <location>
        <begin position="271"/>
        <end position="289"/>
    </location>
</feature>
<keyword evidence="8 18" id="KW-0812">Transmembrane</keyword>
<keyword evidence="15 18" id="KW-0496">Mitochondrion</keyword>
<keyword evidence="6" id="KW-0813">Transport</keyword>
<evidence type="ECO:0000256" key="4">
    <source>
        <dbReference type="ARBA" id="ARBA00012944"/>
    </source>
</evidence>
<keyword evidence="7 18" id="KW-0679">Respiratory chain</keyword>
<evidence type="ECO:0000256" key="1">
    <source>
        <dbReference type="ARBA" id="ARBA00003257"/>
    </source>
</evidence>
<sequence>MLKTPAKILFIIMMMIGTFMAISSNSWVSAWMGLEINLLAFIPLMTTINNLMSSEAALKYFLTQTLASLMFLFASIFLFLKPLDQVNTLILFKMMILCTLLIKSGTAPFHFWFPMVMEGLSWMCGLILLTWQKIAPLVLISYLPFNKIFYIISIISIFIGSIGGLNQTSLKKIMAFSSINHLGWMLTALSVNENLWFMYFTVYSLLSLTLVMFFNMFKIFYMNQVFSLFVNSKIFKFIFCMNFLSLGGLPPFTGFFPKWMVIQHLIHSNQIMLMFLMTTLTLVTLYYYIRICYSAFMFNHNENNWNTLMKINSTNLFILMIMTFFSSFSLFILSLVYFML</sequence>
<dbReference type="EC" id="7.1.1.2" evidence="4 18"/>
<feature type="transmembrane region" description="Helical" evidence="18">
    <location>
        <begin position="7"/>
        <end position="24"/>
    </location>
</feature>
<feature type="transmembrane region" description="Helical" evidence="18">
    <location>
        <begin position="316"/>
        <end position="339"/>
    </location>
</feature>
<evidence type="ECO:0000259" key="19">
    <source>
        <dbReference type="Pfam" id="PF00361"/>
    </source>
</evidence>
<dbReference type="EMBL" id="KT225296">
    <property type="protein sequence ID" value="AMP43742.1"/>
    <property type="molecule type" value="Genomic_DNA"/>
</dbReference>
<dbReference type="GO" id="GO:0005743">
    <property type="term" value="C:mitochondrial inner membrane"/>
    <property type="evidence" value="ECO:0007669"/>
    <property type="project" value="UniProtKB-SubCell"/>
</dbReference>
<keyword evidence="10 18" id="KW-1278">Translocase</keyword>
<feature type="transmembrane region" description="Helical" evidence="18">
    <location>
        <begin position="92"/>
        <end position="113"/>
    </location>
</feature>
<evidence type="ECO:0000256" key="15">
    <source>
        <dbReference type="ARBA" id="ARBA00023128"/>
    </source>
</evidence>
<dbReference type="PRINTS" id="PR01436">
    <property type="entry name" value="NADHDHGNASE2"/>
</dbReference>
<comment type="function">
    <text evidence="18">Core subunit of the mitochondrial membrane respiratory chain NADH dehydrogenase (Complex I) which catalyzes electron transfer from NADH through the respiratory chain, using ubiquinone as an electron acceptor. Essential for the catalytic activity and assembly of complex I.</text>
</comment>
<keyword evidence="16 18" id="KW-0472">Membrane</keyword>
<evidence type="ECO:0000313" key="21">
    <source>
        <dbReference type="EMBL" id="AMP43742.1"/>
    </source>
</evidence>
<feature type="domain" description="NADH dehydrogenase subunit 2 C-terminal" evidence="20">
    <location>
        <begin position="285"/>
        <end position="336"/>
    </location>
</feature>
<evidence type="ECO:0000256" key="7">
    <source>
        <dbReference type="ARBA" id="ARBA00022660"/>
    </source>
</evidence>
<evidence type="ECO:0000256" key="13">
    <source>
        <dbReference type="ARBA" id="ARBA00023027"/>
    </source>
</evidence>
<keyword evidence="12 18" id="KW-1133">Transmembrane helix</keyword>
<evidence type="ECO:0000256" key="8">
    <source>
        <dbReference type="ARBA" id="ARBA00022692"/>
    </source>
</evidence>
<keyword evidence="13 18" id="KW-0520">NAD</keyword>
<feature type="transmembrane region" description="Helical" evidence="18">
    <location>
        <begin position="148"/>
        <end position="166"/>
    </location>
</feature>
<geneLocation type="mitochondrion" evidence="21"/>
<dbReference type="PANTHER" id="PTHR46552">
    <property type="entry name" value="NADH-UBIQUINONE OXIDOREDUCTASE CHAIN 2"/>
    <property type="match status" value="1"/>
</dbReference>
<organism evidence="21">
    <name type="scientific">Leptogaster longicauda</name>
    <dbReference type="NCBI Taxonomy" id="1812705"/>
    <lineage>
        <taxon>Eukaryota</taxon>
        <taxon>Metazoa</taxon>
        <taxon>Ecdysozoa</taxon>
        <taxon>Arthropoda</taxon>
        <taxon>Hexapoda</taxon>
        <taxon>Insecta</taxon>
        <taxon>Pterygota</taxon>
        <taxon>Neoptera</taxon>
        <taxon>Endopterygota</taxon>
        <taxon>Diptera</taxon>
        <taxon>Brachycera</taxon>
        <taxon>Muscomorpha</taxon>
        <taxon>Asiloidea</taxon>
        <taxon>Asilidae</taxon>
        <taxon>Leptogastrinae</taxon>
        <taxon>Leptogaster</taxon>
    </lineage>
</organism>
<accession>A0A161G6H6</accession>
<dbReference type="AlphaFoldDB" id="A0A161G6H6"/>
<dbReference type="GO" id="GO:0006120">
    <property type="term" value="P:mitochondrial electron transport, NADH to ubiquinone"/>
    <property type="evidence" value="ECO:0007669"/>
    <property type="project" value="InterPro"/>
</dbReference>
<keyword evidence="11 18" id="KW-0249">Electron transport</keyword>
<evidence type="ECO:0000256" key="16">
    <source>
        <dbReference type="ARBA" id="ARBA00023136"/>
    </source>
</evidence>
<keyword evidence="14 18" id="KW-0830">Ubiquinone</keyword>
<comment type="subcellular location">
    <subcellularLocation>
        <location evidence="2 18">Mitochondrion inner membrane</location>
        <topology evidence="2 18">Multi-pass membrane protein</topology>
    </subcellularLocation>
</comment>
<evidence type="ECO:0000256" key="10">
    <source>
        <dbReference type="ARBA" id="ARBA00022967"/>
    </source>
</evidence>
<dbReference type="InterPro" id="IPR003917">
    <property type="entry name" value="NADH_UbQ_OxRdtase_chain2"/>
</dbReference>
<evidence type="ECO:0000256" key="9">
    <source>
        <dbReference type="ARBA" id="ARBA00022792"/>
    </source>
</evidence>
<dbReference type="GO" id="GO:0008137">
    <property type="term" value="F:NADH dehydrogenase (ubiquinone) activity"/>
    <property type="evidence" value="ECO:0007669"/>
    <property type="project" value="UniProtKB-EC"/>
</dbReference>
<feature type="transmembrane region" description="Helical" evidence="18">
    <location>
        <begin position="60"/>
        <end position="80"/>
    </location>
</feature>
<comment type="function">
    <text evidence="1">Core subunit of the mitochondrial membrane respiratory chain NADH dehydrogenase (Complex I) that is believed to belong to the minimal assembly required for catalysis. Complex I functions in the transfer of electrons from NADH to the respiratory chain. The immediate electron acceptor for the enzyme is believed to be ubiquinone.</text>
</comment>
<dbReference type="InterPro" id="IPR050175">
    <property type="entry name" value="Complex_I_Subunit_2"/>
</dbReference>
<evidence type="ECO:0000256" key="12">
    <source>
        <dbReference type="ARBA" id="ARBA00022989"/>
    </source>
</evidence>
<dbReference type="InterPro" id="IPR010933">
    <property type="entry name" value="NADH_DH_su2_C"/>
</dbReference>
<dbReference type="Pfam" id="PF06444">
    <property type="entry name" value="NADH_dehy_S2_C"/>
    <property type="match status" value="1"/>
</dbReference>
<reference evidence="21" key="1">
    <citation type="journal article" date="2016" name="Gene">
        <title>The complete mitochondrial genome of the Atylotus miser Szilady 1915 (Diptera: Tabanomorpha: Tabanidae), with mitochondrial genome phylogeny of lower Brachycera (Orthorrhapha).</title>
        <authorList>
            <person name="Wang K."/>
            <person name="Li X."/>
            <person name="Ding S."/>
            <person name="Wang N."/>
            <person name="Mao M."/>
            <person name="Wang M."/>
            <person name="Yang D."/>
        </authorList>
    </citation>
    <scope>NUCLEOTIDE SEQUENCE</scope>
</reference>
<feature type="domain" description="NADH:quinone oxidoreductase/Mrp antiporter transmembrane" evidence="19">
    <location>
        <begin position="24"/>
        <end position="283"/>
    </location>
</feature>
<proteinExistence type="inferred from homology"/>
<name>A0A161G6H6_9MUSC</name>
<feature type="transmembrane region" description="Helical" evidence="18">
    <location>
        <begin position="237"/>
        <end position="259"/>
    </location>
</feature>
<feature type="transmembrane region" description="Helical" evidence="18">
    <location>
        <begin position="197"/>
        <end position="217"/>
    </location>
</feature>
<evidence type="ECO:0000256" key="11">
    <source>
        <dbReference type="ARBA" id="ARBA00022982"/>
    </source>
</evidence>
<evidence type="ECO:0000256" key="2">
    <source>
        <dbReference type="ARBA" id="ARBA00004448"/>
    </source>
</evidence>
<keyword evidence="9 18" id="KW-0999">Mitochondrion inner membrane</keyword>
<evidence type="ECO:0000256" key="18">
    <source>
        <dbReference type="RuleBase" id="RU003403"/>
    </source>
</evidence>
<evidence type="ECO:0000256" key="14">
    <source>
        <dbReference type="ARBA" id="ARBA00023075"/>
    </source>
</evidence>
<comment type="similarity">
    <text evidence="3 18">Belongs to the complex I subunit 2 family.</text>
</comment>
<evidence type="ECO:0000259" key="20">
    <source>
        <dbReference type="Pfam" id="PF06444"/>
    </source>
</evidence>
<gene>
    <name evidence="21" type="primary">ND2</name>
</gene>
<evidence type="ECO:0000256" key="5">
    <source>
        <dbReference type="ARBA" id="ARBA00021008"/>
    </source>
</evidence>